<dbReference type="GO" id="GO:0008253">
    <property type="term" value="F:5'-nucleotidase activity"/>
    <property type="evidence" value="ECO:0007669"/>
    <property type="project" value="UniProtKB-EC"/>
</dbReference>
<dbReference type="HOGENOM" id="CLU_045011_8_1_6"/>
<dbReference type="STRING" id="1348114.OM33_05545"/>
<dbReference type="InterPro" id="IPR006439">
    <property type="entry name" value="HAD-SF_hydro_IA"/>
</dbReference>
<evidence type="ECO:0000313" key="2">
    <source>
        <dbReference type="Proteomes" id="UP000030341"/>
    </source>
</evidence>
<accession>A0A0A7EDD6</accession>
<evidence type="ECO:0000313" key="1">
    <source>
        <dbReference type="EMBL" id="AIY64665.1"/>
    </source>
</evidence>
<proteinExistence type="predicted"/>
<dbReference type="InterPro" id="IPR023214">
    <property type="entry name" value="HAD_sf"/>
</dbReference>
<dbReference type="NCBIfam" id="TIGR01549">
    <property type="entry name" value="HAD-SF-IA-v1"/>
    <property type="match status" value="1"/>
</dbReference>
<dbReference type="PANTHER" id="PTHR47478">
    <property type="match status" value="1"/>
</dbReference>
<dbReference type="OrthoDB" id="148966at2"/>
<keyword evidence="1" id="KW-0378">Hydrolase</keyword>
<reference evidence="1 2" key="1">
    <citation type="submission" date="2014-11" db="EMBL/GenBank/DDBJ databases">
        <title>Complete Genome Sequence of Pseudoalteromonas sp. Strain OCN003 Isolated from Kaneohe Bay, Oahu, Hawaii.</title>
        <authorList>
            <person name="Beurmann S."/>
            <person name="Videau P."/>
            <person name="Ushijima B."/>
            <person name="Smith A.M."/>
            <person name="Aeby G.S."/>
            <person name="Callahan S.M."/>
            <person name="Belcaid M."/>
        </authorList>
    </citation>
    <scope>NUCLEOTIDE SEQUENCE [LARGE SCALE GENOMIC DNA]</scope>
    <source>
        <strain evidence="1 2">OCN003</strain>
    </source>
</reference>
<dbReference type="NCBIfam" id="NF006976">
    <property type="entry name" value="PRK09449.1"/>
    <property type="match status" value="1"/>
</dbReference>
<keyword evidence="2" id="KW-1185">Reference proteome</keyword>
<dbReference type="NCBIfam" id="TIGR02254">
    <property type="entry name" value="YjjG_YfnB"/>
    <property type="match status" value="1"/>
</dbReference>
<protein>
    <submittedName>
        <fullName evidence="1">DUMP phosphatase</fullName>
        <ecNumber evidence="1">3.1.3.5</ecNumber>
    </submittedName>
</protein>
<dbReference type="SUPFAM" id="SSF56784">
    <property type="entry name" value="HAD-like"/>
    <property type="match status" value="1"/>
</dbReference>
<dbReference type="Gene3D" id="3.40.50.1000">
    <property type="entry name" value="HAD superfamily/HAD-like"/>
    <property type="match status" value="1"/>
</dbReference>
<dbReference type="AlphaFoldDB" id="A0A0A7EDD6"/>
<dbReference type="Proteomes" id="UP000030341">
    <property type="component" value="Chromosome 1"/>
</dbReference>
<dbReference type="Gene3D" id="1.10.150.240">
    <property type="entry name" value="Putative phosphatase, domain 2"/>
    <property type="match status" value="1"/>
</dbReference>
<dbReference type="SFLD" id="SFLDG01129">
    <property type="entry name" value="C1.5:_HAD__Beta-PGM__Phosphata"/>
    <property type="match status" value="1"/>
</dbReference>
<dbReference type="SFLD" id="SFLDS00003">
    <property type="entry name" value="Haloacid_Dehalogenase"/>
    <property type="match status" value="1"/>
</dbReference>
<dbReference type="KEGG" id="pseo:OM33_05545"/>
<dbReference type="Pfam" id="PF00702">
    <property type="entry name" value="Hydrolase"/>
    <property type="match status" value="1"/>
</dbReference>
<dbReference type="InterPro" id="IPR011951">
    <property type="entry name" value="HAD-SF_hydro_IA_YjjG/PynA"/>
</dbReference>
<dbReference type="InterPro" id="IPR023198">
    <property type="entry name" value="PGP-like_dom2"/>
</dbReference>
<sequence length="230" mass="25851">MKYQWIVFDADETLFHFDAFAGLKQLFSHYNIVFEKSDFDEFQTVNKPLWIDYQNGTISAKELQVRRFTAWGEKLDVDPVLLNQQFIEAMADICQCLPGARKLLELLQGKAKLAIITNGFTALQKVRLARTDLTHFFEHVIISEQVGVAKPNIAIFDHALSLFGDPDKSSVLMVGDTLSSDILGGKNAGLDTCWINHEGEKVEDTVGATYQVGCLTGLYNLIKSFETEHV</sequence>
<dbReference type="PANTHER" id="PTHR47478:SF1">
    <property type="entry name" value="PYRIMIDINE 5'-NUCLEOTIDASE YJJG"/>
    <property type="match status" value="1"/>
</dbReference>
<dbReference type="RefSeq" id="WP_038639755.1">
    <property type="nucleotide sequence ID" value="NZ_CP009888.1"/>
</dbReference>
<dbReference type="EMBL" id="CP009888">
    <property type="protein sequence ID" value="AIY64665.1"/>
    <property type="molecule type" value="Genomic_DNA"/>
</dbReference>
<dbReference type="CDD" id="cd04305">
    <property type="entry name" value="HAD_Neu5Ac-Pase_like"/>
    <property type="match status" value="1"/>
</dbReference>
<dbReference type="InterPro" id="IPR036412">
    <property type="entry name" value="HAD-like_sf"/>
</dbReference>
<dbReference type="PRINTS" id="PR00413">
    <property type="entry name" value="HADHALOGNASE"/>
</dbReference>
<dbReference type="InterPro" id="IPR052550">
    <property type="entry name" value="Pyrimidine_5'-ntase_YjjG"/>
</dbReference>
<dbReference type="NCBIfam" id="TIGR01509">
    <property type="entry name" value="HAD-SF-IA-v3"/>
    <property type="match status" value="1"/>
</dbReference>
<dbReference type="eggNOG" id="COG1011">
    <property type="taxonomic scope" value="Bacteria"/>
</dbReference>
<gene>
    <name evidence="1" type="ORF">OM33_05545</name>
</gene>
<name>A0A0A7EDD6_9GAMM</name>
<organism evidence="1 2">
    <name type="scientific">Pseudoalteromonas piratica</name>
    <dbReference type="NCBI Taxonomy" id="1348114"/>
    <lineage>
        <taxon>Bacteria</taxon>
        <taxon>Pseudomonadati</taxon>
        <taxon>Pseudomonadota</taxon>
        <taxon>Gammaproteobacteria</taxon>
        <taxon>Alteromonadales</taxon>
        <taxon>Pseudoalteromonadaceae</taxon>
        <taxon>Pseudoalteromonas</taxon>
    </lineage>
</organism>
<dbReference type="EC" id="3.1.3.5" evidence="1"/>